<dbReference type="STRING" id="1174501.SAMN05216192_102101"/>
<sequence>MMDIYMIGALVILTLLMLGLGQWATGTIDKGSDQG</sequence>
<keyword evidence="2" id="KW-1185">Reference proteome</keyword>
<dbReference type="EMBL" id="FNDX01000002">
    <property type="protein sequence ID" value="SDH94011.1"/>
    <property type="molecule type" value="Genomic_DNA"/>
</dbReference>
<protein>
    <submittedName>
        <fullName evidence="1">Uncharacterized protein</fullName>
    </submittedName>
</protein>
<gene>
    <name evidence="1" type="ORF">SAMN05216192_102101</name>
</gene>
<evidence type="ECO:0000313" key="1">
    <source>
        <dbReference type="EMBL" id="SDH94011.1"/>
    </source>
</evidence>
<reference evidence="2" key="1">
    <citation type="submission" date="2016-10" db="EMBL/GenBank/DDBJ databases">
        <authorList>
            <person name="Varghese N."/>
            <person name="Submissions S."/>
        </authorList>
    </citation>
    <scope>NUCLEOTIDE SEQUENCE [LARGE SCALE GENOMIC DNA]</scope>
    <source>
        <strain evidence="2">CGMCC 1.11012</strain>
    </source>
</reference>
<dbReference type="Proteomes" id="UP000199050">
    <property type="component" value="Unassembled WGS sequence"/>
</dbReference>
<name>A0A1G8GI40_9BACL</name>
<accession>A0A1G8GI40</accession>
<dbReference type="AlphaFoldDB" id="A0A1G8GI40"/>
<evidence type="ECO:0000313" key="2">
    <source>
        <dbReference type="Proteomes" id="UP000199050"/>
    </source>
</evidence>
<organism evidence="1 2">
    <name type="scientific">Paenibacillus typhae</name>
    <dbReference type="NCBI Taxonomy" id="1174501"/>
    <lineage>
        <taxon>Bacteria</taxon>
        <taxon>Bacillati</taxon>
        <taxon>Bacillota</taxon>
        <taxon>Bacilli</taxon>
        <taxon>Bacillales</taxon>
        <taxon>Paenibacillaceae</taxon>
        <taxon>Paenibacillus</taxon>
    </lineage>
</organism>
<proteinExistence type="predicted"/>